<dbReference type="SMART" id="SM00054">
    <property type="entry name" value="EFh"/>
    <property type="match status" value="2"/>
</dbReference>
<dbReference type="PROSITE" id="PS00018">
    <property type="entry name" value="EF_HAND_1"/>
    <property type="match status" value="1"/>
</dbReference>
<evidence type="ECO:0000256" key="3">
    <source>
        <dbReference type="ARBA" id="ARBA00022737"/>
    </source>
</evidence>
<dbReference type="GO" id="GO:0016460">
    <property type="term" value="C:myosin II complex"/>
    <property type="evidence" value="ECO:0007669"/>
    <property type="project" value="TreeGrafter"/>
</dbReference>
<sequence>IEILKMNESSTHIQSKKIPQNRISDIQTIFHLFDKDKDGSISGSDLFETFKSIGLDIPPQQIDVLLNEIKGRASTGMQQDPAISSSIDCAMFSGFISRQLDSAPLSEQLRETFSLLDINGDGYITPECLAEVCSKLGVSLTDQDARQLMVQSDGQAKADYNKFVKLMQLSKG</sequence>
<dbReference type="GeneID" id="3373677"/>
<comment type="caution">
    <text evidence="7">The sequence shown here is derived from an EMBL/GenBank/DDBJ whole genome shotgun (WGS) entry which is preliminary data.</text>
</comment>
<dbReference type="PANTHER" id="PTHR23048">
    <property type="entry name" value="MYOSIN LIGHT CHAIN 1, 3"/>
    <property type="match status" value="1"/>
</dbReference>
<dbReference type="InterPro" id="IPR002048">
    <property type="entry name" value="EF_hand_dom"/>
</dbReference>
<dbReference type="PANTHER" id="PTHR23048:SF0">
    <property type="entry name" value="CALMODULIN LIKE 3"/>
    <property type="match status" value="1"/>
</dbReference>
<proteinExistence type="predicted"/>
<keyword evidence="2" id="KW-0479">Metal-binding</keyword>
<dbReference type="KEGG" id="cpv:cgd2_1700"/>
<dbReference type="OrthoDB" id="26525at2759"/>
<dbReference type="OMA" id="IQTIFHL"/>
<dbReference type="Gene3D" id="1.10.238.10">
    <property type="entry name" value="EF-hand"/>
    <property type="match status" value="1"/>
</dbReference>
<dbReference type="InParanoid" id="Q5CTT0"/>
<dbReference type="InterPro" id="IPR050230">
    <property type="entry name" value="CALM/Myosin/TropC-like"/>
</dbReference>
<evidence type="ECO:0000256" key="4">
    <source>
        <dbReference type="ARBA" id="ARBA00022837"/>
    </source>
</evidence>
<dbReference type="STRING" id="353152.Q5CTT0"/>
<keyword evidence="3" id="KW-0677">Repeat</keyword>
<name>Q5CTT0_CRYPI</name>
<organism evidence="7 8">
    <name type="scientific">Cryptosporidium parvum (strain Iowa II)</name>
    <dbReference type="NCBI Taxonomy" id="353152"/>
    <lineage>
        <taxon>Eukaryota</taxon>
        <taxon>Sar</taxon>
        <taxon>Alveolata</taxon>
        <taxon>Apicomplexa</taxon>
        <taxon>Conoidasida</taxon>
        <taxon>Coccidia</taxon>
        <taxon>Eucoccidiorida</taxon>
        <taxon>Eimeriorina</taxon>
        <taxon>Cryptosporidiidae</taxon>
        <taxon>Cryptosporidium</taxon>
    </lineage>
</organism>
<gene>
    <name evidence="7" type="ORF">cgd2_1700</name>
</gene>
<accession>Q5CTT0</accession>
<protein>
    <recommendedName>
        <fullName evidence="1">Calmodulin</fullName>
    </recommendedName>
</protein>
<evidence type="ECO:0000313" key="7">
    <source>
        <dbReference type="EMBL" id="EAK88915.1"/>
    </source>
</evidence>
<feature type="non-terminal residue" evidence="7">
    <location>
        <position position="1"/>
    </location>
</feature>
<dbReference type="CDD" id="cd00051">
    <property type="entry name" value="EFh"/>
    <property type="match status" value="1"/>
</dbReference>
<feature type="domain" description="EF-hand" evidence="6">
    <location>
        <begin position="21"/>
        <end position="56"/>
    </location>
</feature>
<dbReference type="RefSeq" id="XP_626389.1">
    <property type="nucleotide sequence ID" value="XM_626389.1"/>
</dbReference>
<dbReference type="PROSITE" id="PS50222">
    <property type="entry name" value="EF_HAND_2"/>
    <property type="match status" value="2"/>
</dbReference>
<evidence type="ECO:0000256" key="1">
    <source>
        <dbReference type="ARBA" id="ARBA00020786"/>
    </source>
</evidence>
<evidence type="ECO:0000313" key="8">
    <source>
        <dbReference type="Proteomes" id="UP000006726"/>
    </source>
</evidence>
<dbReference type="Proteomes" id="UP000006726">
    <property type="component" value="Chromosome 2"/>
</dbReference>
<keyword evidence="4" id="KW-0106">Calcium</keyword>
<dbReference type="InterPro" id="IPR011992">
    <property type="entry name" value="EF-hand-dom_pair"/>
</dbReference>
<keyword evidence="8" id="KW-1185">Reference proteome</keyword>
<dbReference type="SUPFAM" id="SSF47473">
    <property type="entry name" value="EF-hand"/>
    <property type="match status" value="1"/>
</dbReference>
<evidence type="ECO:0000259" key="6">
    <source>
        <dbReference type="PROSITE" id="PS50222"/>
    </source>
</evidence>
<dbReference type="FunFam" id="1.10.238.10:FF:000001">
    <property type="entry name" value="Calmodulin 1"/>
    <property type="match status" value="1"/>
</dbReference>
<dbReference type="AlphaFoldDB" id="Q5CTT0"/>
<evidence type="ECO:0000256" key="2">
    <source>
        <dbReference type="ARBA" id="ARBA00022723"/>
    </source>
</evidence>
<dbReference type="GO" id="GO:0005509">
    <property type="term" value="F:calcium ion binding"/>
    <property type="evidence" value="ECO:0007669"/>
    <property type="project" value="InterPro"/>
</dbReference>
<dbReference type="InterPro" id="IPR018247">
    <property type="entry name" value="EF_Hand_1_Ca_BS"/>
</dbReference>
<feature type="domain" description="EF-hand" evidence="6">
    <location>
        <begin position="104"/>
        <end position="139"/>
    </location>
</feature>
<evidence type="ECO:0000256" key="5">
    <source>
        <dbReference type="ARBA" id="ARBA00022990"/>
    </source>
</evidence>
<reference evidence="7 8" key="1">
    <citation type="journal article" date="2004" name="Science">
        <title>Complete genome sequence of the apicomplexan, Cryptosporidium parvum.</title>
        <authorList>
            <person name="Abrahamsen M.S."/>
            <person name="Templeton T.J."/>
            <person name="Enomoto S."/>
            <person name="Abrahante J.E."/>
            <person name="Zhu G."/>
            <person name="Lancto C.A."/>
            <person name="Deng M."/>
            <person name="Liu C."/>
            <person name="Widmer G."/>
            <person name="Tzipori S."/>
            <person name="Buck G.A."/>
            <person name="Xu P."/>
            <person name="Bankier A.T."/>
            <person name="Dear P.H."/>
            <person name="Konfortov B.A."/>
            <person name="Spriggs H.F."/>
            <person name="Iyer L."/>
            <person name="Anantharaman V."/>
            <person name="Aravind L."/>
            <person name="Kapur V."/>
        </authorList>
    </citation>
    <scope>NUCLEOTIDE SEQUENCE [LARGE SCALE GENOMIC DNA]</scope>
    <source>
        <strain evidence="8">Iowa II</strain>
    </source>
</reference>
<dbReference type="Pfam" id="PF13499">
    <property type="entry name" value="EF-hand_7"/>
    <property type="match status" value="2"/>
</dbReference>
<keyword evidence="5" id="KW-0007">Acetylation</keyword>
<dbReference type="EMBL" id="AAEE01000005">
    <property type="protein sequence ID" value="EAK88915.1"/>
    <property type="molecule type" value="Genomic_DNA"/>
</dbReference>